<dbReference type="PANTHER" id="PTHR28254:SF1">
    <property type="entry name" value="CYTOCHROME B-C1 COMPLEX SUBUNIT 10, MITOCHONDRIAL"/>
    <property type="match status" value="1"/>
</dbReference>
<evidence type="ECO:0000313" key="2">
    <source>
        <dbReference type="EMBL" id="OCK76376.1"/>
    </source>
</evidence>
<gene>
    <name evidence="2" type="ORF">K432DRAFT_385491</name>
</gene>
<dbReference type="AlphaFoldDB" id="A0A8E2E380"/>
<dbReference type="GO" id="GO:0005739">
    <property type="term" value="C:mitochondrion"/>
    <property type="evidence" value="ECO:0007669"/>
    <property type="project" value="GOC"/>
</dbReference>
<keyword evidence="1" id="KW-0472">Membrane</keyword>
<keyword evidence="1" id="KW-1133">Transmembrane helix</keyword>
<keyword evidence="3" id="KW-1185">Reference proteome</keyword>
<reference evidence="2 3" key="1">
    <citation type="journal article" date="2016" name="Nat. Commun.">
        <title>Ectomycorrhizal ecology is imprinted in the genome of the dominant symbiotic fungus Cenococcum geophilum.</title>
        <authorList>
            <consortium name="DOE Joint Genome Institute"/>
            <person name="Peter M."/>
            <person name="Kohler A."/>
            <person name="Ohm R.A."/>
            <person name="Kuo A."/>
            <person name="Krutzmann J."/>
            <person name="Morin E."/>
            <person name="Arend M."/>
            <person name="Barry K.W."/>
            <person name="Binder M."/>
            <person name="Choi C."/>
            <person name="Clum A."/>
            <person name="Copeland A."/>
            <person name="Grisel N."/>
            <person name="Haridas S."/>
            <person name="Kipfer T."/>
            <person name="LaButti K."/>
            <person name="Lindquist E."/>
            <person name="Lipzen A."/>
            <person name="Maire R."/>
            <person name="Meier B."/>
            <person name="Mihaltcheva S."/>
            <person name="Molinier V."/>
            <person name="Murat C."/>
            <person name="Poggeler S."/>
            <person name="Quandt C.A."/>
            <person name="Sperisen C."/>
            <person name="Tritt A."/>
            <person name="Tisserant E."/>
            <person name="Crous P.W."/>
            <person name="Henrissat B."/>
            <person name="Nehls U."/>
            <person name="Egli S."/>
            <person name="Spatafora J.W."/>
            <person name="Grigoriev I.V."/>
            <person name="Martin F.M."/>
        </authorList>
    </citation>
    <scope>NUCLEOTIDE SEQUENCE [LARGE SCALE GENOMIC DNA]</scope>
    <source>
        <strain evidence="2 3">CBS 459.81</strain>
    </source>
</reference>
<organism evidence="2 3">
    <name type="scientific">Lepidopterella palustris CBS 459.81</name>
    <dbReference type="NCBI Taxonomy" id="1314670"/>
    <lineage>
        <taxon>Eukaryota</taxon>
        <taxon>Fungi</taxon>
        <taxon>Dikarya</taxon>
        <taxon>Ascomycota</taxon>
        <taxon>Pezizomycotina</taxon>
        <taxon>Dothideomycetes</taxon>
        <taxon>Pleosporomycetidae</taxon>
        <taxon>Mytilinidiales</taxon>
        <taxon>Argynnaceae</taxon>
        <taxon>Lepidopterella</taxon>
    </lineage>
</organism>
<dbReference type="OrthoDB" id="2391627at2759"/>
<dbReference type="PANTHER" id="PTHR28254">
    <property type="entry name" value="CYTOCHROME B-C1 COMPLEX SUBUNIT 10"/>
    <property type="match status" value="1"/>
</dbReference>
<dbReference type="Proteomes" id="UP000250266">
    <property type="component" value="Unassembled WGS sequence"/>
</dbReference>
<evidence type="ECO:0008006" key="4">
    <source>
        <dbReference type="Google" id="ProtNLM"/>
    </source>
</evidence>
<feature type="transmembrane region" description="Helical" evidence="1">
    <location>
        <begin position="45"/>
        <end position="68"/>
    </location>
</feature>
<evidence type="ECO:0000256" key="1">
    <source>
        <dbReference type="SAM" id="Phobius"/>
    </source>
</evidence>
<evidence type="ECO:0000313" key="3">
    <source>
        <dbReference type="Proteomes" id="UP000250266"/>
    </source>
</evidence>
<dbReference type="Pfam" id="PF09796">
    <property type="entry name" value="QCR10"/>
    <property type="match status" value="1"/>
</dbReference>
<proteinExistence type="predicted"/>
<dbReference type="InterPro" id="IPR019182">
    <property type="entry name" value="Cytochrome_b-c1_su10_fun"/>
</dbReference>
<protein>
    <recommendedName>
        <fullName evidence="4">Cytochrome b-c1 complex subunit 10</fullName>
    </recommendedName>
</protein>
<sequence>MSGQFTGHHGLQSWSVRENYKTYKSPFGPKYKAQWNFHGLTTGRMINYGMTAGAFGGVAGIFLIFFFSDLPRVRKDIMQKVPVIGDYFVREIPPEDNPF</sequence>
<accession>A0A8E2E380</accession>
<dbReference type="EMBL" id="KV745217">
    <property type="protein sequence ID" value="OCK76376.1"/>
    <property type="molecule type" value="Genomic_DNA"/>
</dbReference>
<name>A0A8E2E380_9PEZI</name>
<dbReference type="GO" id="GO:0006122">
    <property type="term" value="P:mitochondrial electron transport, ubiquinol to cytochrome c"/>
    <property type="evidence" value="ECO:0007669"/>
    <property type="project" value="InterPro"/>
</dbReference>
<keyword evidence="1" id="KW-0812">Transmembrane</keyword>